<keyword evidence="13" id="KW-1185">Reference proteome</keyword>
<evidence type="ECO:0000256" key="7">
    <source>
        <dbReference type="PROSITE-ProRule" id="PRU01240"/>
    </source>
</evidence>
<dbReference type="Gene3D" id="3.40.50.200">
    <property type="entry name" value="Peptidase S8/S53 domain"/>
    <property type="match status" value="1"/>
</dbReference>
<dbReference type="PANTHER" id="PTHR43806">
    <property type="entry name" value="PEPTIDASE S8"/>
    <property type="match status" value="1"/>
</dbReference>
<dbReference type="Gene3D" id="3.50.30.30">
    <property type="match status" value="1"/>
</dbReference>
<evidence type="ECO:0000256" key="3">
    <source>
        <dbReference type="ARBA" id="ARBA00022670"/>
    </source>
</evidence>
<dbReference type="Pfam" id="PF02225">
    <property type="entry name" value="PA"/>
    <property type="match status" value="1"/>
</dbReference>
<evidence type="ECO:0000256" key="5">
    <source>
        <dbReference type="ARBA" id="ARBA00022825"/>
    </source>
</evidence>
<evidence type="ECO:0000256" key="9">
    <source>
        <dbReference type="SAM" id="SignalP"/>
    </source>
</evidence>
<keyword evidence="2" id="KW-0134">Cell wall</keyword>
<feature type="compositionally biased region" description="Low complexity" evidence="8">
    <location>
        <begin position="39"/>
        <end position="53"/>
    </location>
</feature>
<dbReference type="PANTHER" id="PTHR43806:SF65">
    <property type="entry name" value="SERINE PROTEASE APRX"/>
    <property type="match status" value="1"/>
</dbReference>
<dbReference type="InterPro" id="IPR003137">
    <property type="entry name" value="PA_domain"/>
</dbReference>
<dbReference type="Proteomes" id="UP000549971">
    <property type="component" value="Unassembled WGS sequence"/>
</dbReference>
<name>A0A7W9MWL3_9ACTN</name>
<feature type="domain" description="PA" evidence="11">
    <location>
        <begin position="801"/>
        <end position="856"/>
    </location>
</feature>
<dbReference type="PROSITE" id="PS51892">
    <property type="entry name" value="SUBTILASE"/>
    <property type="match status" value="1"/>
</dbReference>
<keyword evidence="3 7" id="KW-0645">Protease</keyword>
<dbReference type="InterPro" id="IPR050131">
    <property type="entry name" value="Peptidase_S8_subtilisin-like"/>
</dbReference>
<dbReference type="CDD" id="cd07487">
    <property type="entry name" value="Peptidases_S8_1"/>
    <property type="match status" value="1"/>
</dbReference>
<keyword evidence="4 7" id="KW-0378">Hydrolase</keyword>
<dbReference type="InterPro" id="IPR036852">
    <property type="entry name" value="Peptidase_S8/S53_dom_sf"/>
</dbReference>
<dbReference type="InterPro" id="IPR015500">
    <property type="entry name" value="Peptidase_S8_subtilisin-rel"/>
</dbReference>
<keyword evidence="9" id="KW-0732">Signal</keyword>
<feature type="signal peptide" evidence="9">
    <location>
        <begin position="1"/>
        <end position="29"/>
    </location>
</feature>
<sequence length="1226" mass="129002">MRWSRRATCLLSSVIVGTLAAAVPIQAQAGPQFTGGAGTPPSTGATGSATPGASTHRITLVTGDVAELTTSADGSQSGRLVDGSNYYFGNFDGETTVVPASAYALFTAGQVDRRLFNLSLLAEQRYDDASTAKLPVLLSGPSAPAAPEGSTQRMTLASVGATAVSVDKSEAKKFWQGIAGNRTLSSASGVGKLWLDGRTHATLDRSTQQIGAPAAWRSSYDGRGVKVAVLDTGYDAAHPDLKKQVVGEASFIPEQSVQDGHGHGTHVASTVAGLGTAFGGKRKGVAPGADLLIGKVLDNSGSGLDSEAIAGMEWAVQQGAKVVSMSLGGQPSDGTDPMSAAVDRLSKSSGALFVVAAGNAGMEESVGTPGVAAAALTVGAVDRDDKLAPFSSRGPRLGDGALKPEVTAPGVEIVAARAAGTDQGHVLDQYYTAMSGTSMATPHVAGAAAILAQRHPDWTGPQLKAALATTAVPAKGTATSAQGLGRIDIPRALDPKILADTANVYFGDVSWTGTAPAPVDRKVVYSNNSTKPVTLELSVEAKSPAGVSAALAVTPRRLVVPAGGSASATVRLDLGKTGPAKYAGELVARAGSTSYRTGLGFAAGGRLHQVTVKGIGRDGKPARPTSVANSGVQLWNLDTGDVNGIIFDGNGQRTLSVPTGRYAVMVYVMGADEADWVESVALLGAPEVKISGDRTFVFDARTAHPVTVKTPQRAELENLGIAWHRRTGEREAVSGFGYDREVSGRVYVGDFGKVQDGSARAVQRWDLAQPRLTADVLGAGGFRLPSPRSGAEVDGFVGTETLSLVDAGDGRPEDLKDARGKIALIRYVDFLHTTPQVQAAKDAGAKAVFMYNELPGFWADSVWELGMPFYLFRQEEGARLLQLLEQRPVQVKLTGLKDSTYRYDLVVGPQQVKAPVTYDFAKLRPAVVTTDFARVDANVLHVDQRSAHLPGVTAALGSTRLVAGPVTRTDYLASDAPGTTWDEKTSAGEWNESGFEYTVARSYRPNERLTREVWAPIARPAIPDATGSEIDGLPVARFENALRIAIPQHVNGDRTIYGWSDMRGDETLLKLTSGGKEIGRKDWSVAQFAVPAKSAWYELSLDVRRDPNSWAKTSTATQTEWRFRSGQAKGREVLPLVQVDYKLSGRQLELKPGYQPGARGLGFFRTTAEVSVDGKRWQSLRLWPSGLSGKVVTTVPSGQVAKLRVTSTDLLGNKLTQTIGTPWAAK</sequence>
<dbReference type="GO" id="GO:0004252">
    <property type="term" value="F:serine-type endopeptidase activity"/>
    <property type="evidence" value="ECO:0007669"/>
    <property type="project" value="UniProtKB-UniRule"/>
</dbReference>
<protein>
    <submittedName>
        <fullName evidence="12">Subtilisin family serine protease</fullName>
    </submittedName>
</protein>
<dbReference type="InterPro" id="IPR046450">
    <property type="entry name" value="PA_dom_sf"/>
</dbReference>
<feature type="chain" id="PRO_5030652975" evidence="9">
    <location>
        <begin position="30"/>
        <end position="1226"/>
    </location>
</feature>
<dbReference type="PROSITE" id="PS00138">
    <property type="entry name" value="SUBTILASE_SER"/>
    <property type="match status" value="1"/>
</dbReference>
<feature type="active site" description="Charge relay system" evidence="6 7">
    <location>
        <position position="263"/>
    </location>
</feature>
<dbReference type="AlphaFoldDB" id="A0A7W9MWL3"/>
<gene>
    <name evidence="12" type="ORF">HDA39_005144</name>
</gene>
<dbReference type="SUPFAM" id="SSF52025">
    <property type="entry name" value="PA domain"/>
    <property type="match status" value="1"/>
</dbReference>
<feature type="region of interest" description="Disordered" evidence="8">
    <location>
        <begin position="32"/>
        <end position="53"/>
    </location>
</feature>
<keyword evidence="5 7" id="KW-0720">Serine protease</keyword>
<feature type="active site" description="Charge relay system" evidence="6 7">
    <location>
        <position position="438"/>
    </location>
</feature>
<dbReference type="GO" id="GO:0006508">
    <property type="term" value="P:proteolysis"/>
    <property type="evidence" value="ECO:0007669"/>
    <property type="project" value="UniProtKB-KW"/>
</dbReference>
<dbReference type="InterPro" id="IPR023828">
    <property type="entry name" value="Peptidase_S8_Ser-AS"/>
</dbReference>
<keyword evidence="2" id="KW-0964">Secreted</keyword>
<evidence type="ECO:0000259" key="11">
    <source>
        <dbReference type="Pfam" id="PF02225"/>
    </source>
</evidence>
<evidence type="ECO:0000256" key="8">
    <source>
        <dbReference type="SAM" id="MobiDB-lite"/>
    </source>
</evidence>
<dbReference type="Pfam" id="PF00082">
    <property type="entry name" value="Peptidase_S8"/>
    <property type="match status" value="1"/>
</dbReference>
<dbReference type="RefSeq" id="WP_184799173.1">
    <property type="nucleotide sequence ID" value="NZ_JACHMY010000001.1"/>
</dbReference>
<reference evidence="12 13" key="1">
    <citation type="submission" date="2020-08" db="EMBL/GenBank/DDBJ databases">
        <title>Sequencing the genomes of 1000 actinobacteria strains.</title>
        <authorList>
            <person name="Klenk H.-P."/>
        </authorList>
    </citation>
    <scope>NUCLEOTIDE SEQUENCE [LARGE SCALE GENOMIC DNA]</scope>
    <source>
        <strain evidence="12 13">DSM 28967</strain>
    </source>
</reference>
<evidence type="ECO:0000313" key="12">
    <source>
        <dbReference type="EMBL" id="MBB5838410.1"/>
    </source>
</evidence>
<evidence type="ECO:0000256" key="1">
    <source>
        <dbReference type="ARBA" id="ARBA00011073"/>
    </source>
</evidence>
<dbReference type="InterPro" id="IPR022398">
    <property type="entry name" value="Peptidase_S8_His-AS"/>
</dbReference>
<evidence type="ECO:0000256" key="4">
    <source>
        <dbReference type="ARBA" id="ARBA00022801"/>
    </source>
</evidence>
<dbReference type="EMBL" id="JACHMY010000001">
    <property type="protein sequence ID" value="MBB5838410.1"/>
    <property type="molecule type" value="Genomic_DNA"/>
</dbReference>
<dbReference type="InterPro" id="IPR000209">
    <property type="entry name" value="Peptidase_S8/S53_dom"/>
</dbReference>
<evidence type="ECO:0000256" key="6">
    <source>
        <dbReference type="PIRSR" id="PIRSR615500-1"/>
    </source>
</evidence>
<proteinExistence type="inferred from homology"/>
<dbReference type="PROSITE" id="PS00137">
    <property type="entry name" value="SUBTILASE_HIS"/>
    <property type="match status" value="1"/>
</dbReference>
<dbReference type="PRINTS" id="PR00723">
    <property type="entry name" value="SUBTILISIN"/>
</dbReference>
<evidence type="ECO:0000313" key="13">
    <source>
        <dbReference type="Proteomes" id="UP000549971"/>
    </source>
</evidence>
<evidence type="ECO:0000256" key="2">
    <source>
        <dbReference type="ARBA" id="ARBA00022512"/>
    </source>
</evidence>
<dbReference type="SUPFAM" id="SSF52743">
    <property type="entry name" value="Subtilisin-like"/>
    <property type="match status" value="1"/>
</dbReference>
<organism evidence="12 13">
    <name type="scientific">Kribbella italica</name>
    <dbReference type="NCBI Taxonomy" id="1540520"/>
    <lineage>
        <taxon>Bacteria</taxon>
        <taxon>Bacillati</taxon>
        <taxon>Actinomycetota</taxon>
        <taxon>Actinomycetes</taxon>
        <taxon>Propionibacteriales</taxon>
        <taxon>Kribbellaceae</taxon>
        <taxon>Kribbella</taxon>
    </lineage>
</organism>
<comment type="similarity">
    <text evidence="1 7">Belongs to the peptidase S8 family.</text>
</comment>
<evidence type="ECO:0000259" key="10">
    <source>
        <dbReference type="Pfam" id="PF00082"/>
    </source>
</evidence>
<feature type="domain" description="Peptidase S8/S53" evidence="10">
    <location>
        <begin position="222"/>
        <end position="485"/>
    </location>
</feature>
<comment type="caution">
    <text evidence="12">The sequence shown here is derived from an EMBL/GenBank/DDBJ whole genome shotgun (WGS) entry which is preliminary data.</text>
</comment>
<accession>A0A7W9MWL3</accession>
<feature type="active site" description="Charge relay system" evidence="6 7">
    <location>
        <position position="231"/>
    </location>
</feature>